<evidence type="ECO:0000313" key="2">
    <source>
        <dbReference type="EMBL" id="MFC0518597.1"/>
    </source>
</evidence>
<evidence type="ECO:0008006" key="4">
    <source>
        <dbReference type="Google" id="ProtNLM"/>
    </source>
</evidence>
<accession>A0ABV6LGI6</accession>
<name>A0ABV6LGI6_9SPHI</name>
<keyword evidence="3" id="KW-1185">Reference proteome</keyword>
<sequence>MKRWKKLTICSVSFLICLFAEIAINLACGPETDPYDYYASFFHNTIQDNNGFKSFYFNGMAFLNDDNAPVKETDINAGEWAAHLGKTVSVKDVNKAMYDLGEQTDSLLLLRSLKPNGALPDSLKKNTFLKALVSGKNNEALKYYRLIKTIEPVITVTYSRRWDPAPRGVKKLRAFSAEALKLANITGDRFIKLRYFYQAQRLLFYCGNQREAANIYDKYIAGSKSKSHVMGWALSLRAGSELNIGSRVKAAYLFSKVFANYPERRIQAFYEFNGINEPQASILFFAKTANEKAFVYAIRGFHKPRADINALEQVYKIQPRSPLIKLLLVREINKIEEGYLWAGFNKKMKPNPYDYYRYLYIAPDSILKRQKAYIPLLKAFCGRLANEGKYAEPELGNLALAYLSWIQGNNEEGLDALATLNDKKLKHSVADQKQMIGLLLLAQKIGRQDTIHEQELVPALTWLDHKVKWEASHTKYPEGSYYGNNSYYLKHYSMSARDFYTLVLAPAYLKQKDTAMAALAILKGQRTIPPIREYSSPAPGFNMPDFLQRKLHSYDLLKLINHYKAPEKTPFLKILTSEINRGVSYDLYDLLGTAYLREHKYAGAVKAFNKIPASISTHTPYADWEKNEYHFDPFTDNGTPKHKDAKTIKYTKPMFARKMAKLQKLIKTAPKKADSYYYQMAKGLYNTSFYGRSWYLTVYTSASYDSDRKPDEYYDADFLKNIYAEKCFLKARGLSKDNEFKARCTLMAAECQKHRIKFPPYEYDNSAKYNAALAKYNLRIRNNSYFAELKKNYSKTAYYKLTIMDCSLYQDFLALQPKK</sequence>
<dbReference type="Proteomes" id="UP001589828">
    <property type="component" value="Unassembled WGS sequence"/>
</dbReference>
<organism evidence="2 3">
    <name type="scientific">Mucilaginibacter angelicae</name>
    <dbReference type="NCBI Taxonomy" id="869718"/>
    <lineage>
        <taxon>Bacteria</taxon>
        <taxon>Pseudomonadati</taxon>
        <taxon>Bacteroidota</taxon>
        <taxon>Sphingobacteriia</taxon>
        <taxon>Sphingobacteriales</taxon>
        <taxon>Sphingobacteriaceae</taxon>
        <taxon>Mucilaginibacter</taxon>
    </lineage>
</organism>
<feature type="signal peptide" evidence="1">
    <location>
        <begin position="1"/>
        <end position="22"/>
    </location>
</feature>
<dbReference type="RefSeq" id="WP_377026312.1">
    <property type="nucleotide sequence ID" value="NZ_JBHLTS010000079.1"/>
</dbReference>
<reference evidence="2 3" key="1">
    <citation type="submission" date="2024-09" db="EMBL/GenBank/DDBJ databases">
        <authorList>
            <person name="Sun Q."/>
            <person name="Mori K."/>
        </authorList>
    </citation>
    <scope>NUCLEOTIDE SEQUENCE [LARGE SCALE GENOMIC DNA]</scope>
    <source>
        <strain evidence="2 3">NCAIM B.02415</strain>
    </source>
</reference>
<evidence type="ECO:0000256" key="1">
    <source>
        <dbReference type="SAM" id="SignalP"/>
    </source>
</evidence>
<evidence type="ECO:0000313" key="3">
    <source>
        <dbReference type="Proteomes" id="UP001589828"/>
    </source>
</evidence>
<gene>
    <name evidence="2" type="ORF">ACFFGT_30565</name>
</gene>
<feature type="chain" id="PRO_5046083982" description="Tetratricopeptide repeat protein" evidence="1">
    <location>
        <begin position="23"/>
        <end position="819"/>
    </location>
</feature>
<proteinExistence type="predicted"/>
<dbReference type="EMBL" id="JBHLTS010000079">
    <property type="protein sequence ID" value="MFC0518597.1"/>
    <property type="molecule type" value="Genomic_DNA"/>
</dbReference>
<comment type="caution">
    <text evidence="2">The sequence shown here is derived from an EMBL/GenBank/DDBJ whole genome shotgun (WGS) entry which is preliminary data.</text>
</comment>
<keyword evidence="1" id="KW-0732">Signal</keyword>
<protein>
    <recommendedName>
        <fullName evidence="4">Tetratricopeptide repeat protein</fullName>
    </recommendedName>
</protein>